<dbReference type="Pfam" id="PF00042">
    <property type="entry name" value="Globin"/>
    <property type="match status" value="1"/>
</dbReference>
<dbReference type="Proteomes" id="UP000216624">
    <property type="component" value="Unassembled WGS sequence"/>
</dbReference>
<dbReference type="GO" id="GO:0020037">
    <property type="term" value="F:heme binding"/>
    <property type="evidence" value="ECO:0007669"/>
    <property type="project" value="InterPro"/>
</dbReference>
<protein>
    <submittedName>
        <fullName evidence="1">Uncharacterized protein</fullName>
    </submittedName>
</protein>
<dbReference type="OrthoDB" id="6344802at2759"/>
<dbReference type="GO" id="GO:0005344">
    <property type="term" value="F:oxygen carrier activity"/>
    <property type="evidence" value="ECO:0007669"/>
    <property type="project" value="UniProtKB-KW"/>
</dbReference>
<dbReference type="STRING" id="31234.E3LJM5"/>
<dbReference type="InterPro" id="IPR009050">
    <property type="entry name" value="Globin-like_sf"/>
</dbReference>
<dbReference type="GO" id="GO:0046872">
    <property type="term" value="F:metal ion binding"/>
    <property type="evidence" value="ECO:0007669"/>
    <property type="project" value="UniProtKB-KW"/>
</dbReference>
<name>A0A260ZXP6_CAERE</name>
<dbReference type="HOGENOM" id="CLU_122998_0_0_1"/>
<proteinExistence type="predicted"/>
<sequence length="190" mass="22167">MAVFKKLRGKNKDKNLPLPEPEAVKPLDKRVGIDSYRDFFTLKNWWKTVDRKRVEASGYMFSKYLNDFPENKNFYPKLKNVNAATVDMSCSDPGFESMALQYLKIFDDVITAVEEKPGDVQTACDRLSAVGKMHRQKVSGMTATQFQNMEEPFIQMVKYILSDRFNEKAEMLYRKFFQFCLKYLLEGFNG</sequence>
<dbReference type="EMBL" id="NMWX01000033">
    <property type="protein sequence ID" value="OZF90039.1"/>
    <property type="molecule type" value="Genomic_DNA"/>
</dbReference>
<evidence type="ECO:0000313" key="2">
    <source>
        <dbReference type="Proteomes" id="UP000216624"/>
    </source>
</evidence>
<dbReference type="InterPro" id="IPR000971">
    <property type="entry name" value="Globin"/>
</dbReference>
<dbReference type="InterPro" id="IPR012292">
    <property type="entry name" value="Globin/Proto"/>
</dbReference>
<dbReference type="GO" id="GO:0019825">
    <property type="term" value="F:oxygen binding"/>
    <property type="evidence" value="ECO:0007669"/>
    <property type="project" value="InterPro"/>
</dbReference>
<organism evidence="1 2">
    <name type="scientific">Caenorhabditis remanei</name>
    <name type="common">Caenorhabditis vulgaris</name>
    <dbReference type="NCBI Taxonomy" id="31234"/>
    <lineage>
        <taxon>Eukaryota</taxon>
        <taxon>Metazoa</taxon>
        <taxon>Ecdysozoa</taxon>
        <taxon>Nematoda</taxon>
        <taxon>Chromadorea</taxon>
        <taxon>Rhabditida</taxon>
        <taxon>Rhabditina</taxon>
        <taxon>Rhabditomorpha</taxon>
        <taxon>Rhabditoidea</taxon>
        <taxon>Rhabditidae</taxon>
        <taxon>Peloderinae</taxon>
        <taxon>Caenorhabditis</taxon>
    </lineage>
</organism>
<evidence type="ECO:0000313" key="1">
    <source>
        <dbReference type="EMBL" id="OZF90039.1"/>
    </source>
</evidence>
<dbReference type="InterPro" id="IPR050532">
    <property type="entry name" value="Globin-like_OT"/>
</dbReference>
<comment type="caution">
    <text evidence="1">The sequence shown here is derived from an EMBL/GenBank/DDBJ whole genome shotgun (WGS) entry which is preliminary data.</text>
</comment>
<dbReference type="PANTHER" id="PTHR46458:SF5">
    <property type="entry name" value="GLOBIN FAMILY PROFILE DOMAIN-CONTAINING PROTEIN"/>
    <property type="match status" value="1"/>
</dbReference>
<reference evidence="1" key="1">
    <citation type="submission" date="2017-08" db="EMBL/GenBank/DDBJ databases">
        <authorList>
            <person name="de Groot N.N."/>
        </authorList>
    </citation>
    <scope>NUCLEOTIDE SEQUENCE [LARGE SCALE GENOMIC DNA]</scope>
    <source>
        <strain evidence="1">PX439</strain>
    </source>
</reference>
<keyword evidence="2" id="KW-1185">Reference proteome</keyword>
<feature type="non-terminal residue" evidence="1">
    <location>
        <position position="1"/>
    </location>
</feature>
<dbReference type="eggNOG" id="ENOG502S65T">
    <property type="taxonomic scope" value="Eukaryota"/>
</dbReference>
<dbReference type="Gene3D" id="1.10.490.10">
    <property type="entry name" value="Globins"/>
    <property type="match status" value="1"/>
</dbReference>
<dbReference type="OMA" id="MHRTKVN"/>
<dbReference type="SUPFAM" id="SSF46458">
    <property type="entry name" value="Globin-like"/>
    <property type="match status" value="1"/>
</dbReference>
<dbReference type="PANTHER" id="PTHR46458">
    <property type="entry name" value="BLR2807 PROTEIN"/>
    <property type="match status" value="1"/>
</dbReference>
<accession>A0A260ZXP6</accession>
<gene>
    <name evidence="1" type="ORF">FL82_13497</name>
</gene>